<keyword evidence="8" id="KW-0158">Chromosome</keyword>
<dbReference type="GO" id="GO:0006310">
    <property type="term" value="P:DNA recombination"/>
    <property type="evidence" value="ECO:0007669"/>
    <property type="project" value="UniProtKB-KW"/>
</dbReference>
<dbReference type="InterPro" id="IPR036465">
    <property type="entry name" value="vWFA_dom_sf"/>
</dbReference>
<feature type="domain" description="Ku" evidence="13">
    <location>
        <begin position="264"/>
        <end position="346"/>
    </location>
</feature>
<protein>
    <recommendedName>
        <fullName evidence="17">DNA helicase</fullName>
    </recommendedName>
</protein>
<keyword evidence="4" id="KW-0227">DNA damage</keyword>
<dbReference type="SUPFAM" id="SSF100939">
    <property type="entry name" value="SPOC domain-like"/>
    <property type="match status" value="1"/>
</dbReference>
<dbReference type="RefSeq" id="XP_064685423.1">
    <property type="nucleotide sequence ID" value="XM_064828221.1"/>
</dbReference>
<evidence type="ECO:0000256" key="7">
    <source>
        <dbReference type="ARBA" id="ARBA00022840"/>
    </source>
</evidence>
<evidence type="ECO:0000256" key="6">
    <source>
        <dbReference type="ARBA" id="ARBA00022806"/>
    </source>
</evidence>
<keyword evidence="10" id="KW-0233">DNA recombination</keyword>
<keyword evidence="8" id="KW-0779">Telomere</keyword>
<evidence type="ECO:0000256" key="9">
    <source>
        <dbReference type="ARBA" id="ARBA00023125"/>
    </source>
</evidence>
<dbReference type="GO" id="GO:0003690">
    <property type="term" value="F:double-stranded DNA binding"/>
    <property type="evidence" value="ECO:0007669"/>
    <property type="project" value="TreeGrafter"/>
</dbReference>
<gene>
    <name evidence="15" type="ORF">ATC70_008979</name>
</gene>
<comment type="caution">
    <text evidence="15">The sequence shown here is derived from an EMBL/GenBank/DDBJ whole genome shotgun (WGS) entry which is preliminary data.</text>
</comment>
<keyword evidence="12" id="KW-0539">Nucleus</keyword>
<sequence length="361" mass="40988">MSNGYTSVSFGDEEEDENYENMTEYNLKELTLYAIDCRPSMLEADQNGDIPLLVTLKSIRAIIVDRIDTRPNDQIGIILFGTTEKNNSQDKDHIYILQQIDLIDAPRIKELDLLISNVGLIKDRCGSSDAVFPFSDLLWVCSNSIANPNAKQYIKRIIIITNNDDPTDGNAQYRKTAIQRAKDLQDSRTEIILFGLKENEDAFFDPNLFYGDIVVFPDNDDKQEEKDEFDERIFSSIGNLKDLFDKIKTVQTSARSEFRLPFEIGPNLTIGVRGYNMVLEQKIGAPKYYFAEGEQTQEVKSVTRWKCVDTNEFLTPTDIKKAYSYGGEDVVFTEDDVATIQTVNKPGELRGIVFVGDILIC</sequence>
<evidence type="ECO:0000256" key="4">
    <source>
        <dbReference type="ARBA" id="ARBA00022763"/>
    </source>
</evidence>
<evidence type="ECO:0000313" key="15">
    <source>
        <dbReference type="EMBL" id="KAK4518757.1"/>
    </source>
</evidence>
<evidence type="ECO:0000259" key="13">
    <source>
        <dbReference type="Pfam" id="PF02735"/>
    </source>
</evidence>
<keyword evidence="11" id="KW-0234">DNA repair</keyword>
<evidence type="ECO:0000256" key="12">
    <source>
        <dbReference type="ARBA" id="ARBA00023242"/>
    </source>
</evidence>
<dbReference type="InterPro" id="IPR005161">
    <property type="entry name" value="Ku_N"/>
</dbReference>
<keyword evidence="6" id="KW-0347">Helicase</keyword>
<dbReference type="InterPro" id="IPR006164">
    <property type="entry name" value="DNA_bd_Ku70/Ku80"/>
</dbReference>
<dbReference type="PANTHER" id="PTHR12604">
    <property type="entry name" value="KU AUTOANTIGEN DNA HELICASE"/>
    <property type="match status" value="1"/>
</dbReference>
<organism evidence="15 16">
    <name type="scientific">Mucor velutinosus</name>
    <dbReference type="NCBI Taxonomy" id="708070"/>
    <lineage>
        <taxon>Eukaryota</taxon>
        <taxon>Fungi</taxon>
        <taxon>Fungi incertae sedis</taxon>
        <taxon>Mucoromycota</taxon>
        <taxon>Mucoromycotina</taxon>
        <taxon>Mucoromycetes</taxon>
        <taxon>Mucorales</taxon>
        <taxon>Mucorineae</taxon>
        <taxon>Mucoraceae</taxon>
        <taxon>Mucor</taxon>
    </lineage>
</organism>
<evidence type="ECO:0000256" key="8">
    <source>
        <dbReference type="ARBA" id="ARBA00022895"/>
    </source>
</evidence>
<evidence type="ECO:0008006" key="17">
    <source>
        <dbReference type="Google" id="ProtNLM"/>
    </source>
</evidence>
<dbReference type="Pfam" id="PF02735">
    <property type="entry name" value="Ku"/>
    <property type="match status" value="1"/>
</dbReference>
<name>A0AAN7DKQ4_9FUNG</name>
<keyword evidence="7" id="KW-0067">ATP-binding</keyword>
<evidence type="ECO:0000256" key="1">
    <source>
        <dbReference type="ARBA" id="ARBA00004123"/>
    </source>
</evidence>
<proteinExistence type="predicted"/>
<dbReference type="GO" id="GO:0005524">
    <property type="term" value="F:ATP binding"/>
    <property type="evidence" value="ECO:0007669"/>
    <property type="project" value="UniProtKB-KW"/>
</dbReference>
<keyword evidence="16" id="KW-1185">Reference proteome</keyword>
<dbReference type="Proteomes" id="UP001304243">
    <property type="component" value="Unassembled WGS sequence"/>
</dbReference>
<evidence type="ECO:0000256" key="10">
    <source>
        <dbReference type="ARBA" id="ARBA00023172"/>
    </source>
</evidence>
<evidence type="ECO:0000256" key="3">
    <source>
        <dbReference type="ARBA" id="ARBA00022741"/>
    </source>
</evidence>
<dbReference type="GO" id="GO:0004386">
    <property type="term" value="F:helicase activity"/>
    <property type="evidence" value="ECO:0007669"/>
    <property type="project" value="UniProtKB-KW"/>
</dbReference>
<keyword evidence="5" id="KW-0378">Hydrolase</keyword>
<dbReference type="GO" id="GO:0006303">
    <property type="term" value="P:double-strand break repair via nonhomologous end joining"/>
    <property type="evidence" value="ECO:0007669"/>
    <property type="project" value="InterPro"/>
</dbReference>
<dbReference type="GeneID" id="89952665"/>
<dbReference type="InterPro" id="IPR027388">
    <property type="entry name" value="Ku70_bridge/pillars_dom_sf"/>
</dbReference>
<keyword evidence="3" id="KW-0547">Nucleotide-binding</keyword>
<dbReference type="Gene3D" id="2.40.290.10">
    <property type="match status" value="1"/>
</dbReference>
<dbReference type="Pfam" id="PF03731">
    <property type="entry name" value="Ku_N"/>
    <property type="match status" value="1"/>
</dbReference>
<dbReference type="AlphaFoldDB" id="A0AAN7DKQ4"/>
<evidence type="ECO:0000256" key="5">
    <source>
        <dbReference type="ARBA" id="ARBA00022801"/>
    </source>
</evidence>
<accession>A0AAN7DKQ4</accession>
<dbReference type="GO" id="GO:0042162">
    <property type="term" value="F:telomeric DNA binding"/>
    <property type="evidence" value="ECO:0007669"/>
    <property type="project" value="TreeGrafter"/>
</dbReference>
<dbReference type="SUPFAM" id="SSF53300">
    <property type="entry name" value="vWA-like"/>
    <property type="match status" value="1"/>
</dbReference>
<evidence type="ECO:0000313" key="16">
    <source>
        <dbReference type="Proteomes" id="UP001304243"/>
    </source>
</evidence>
<evidence type="ECO:0000256" key="2">
    <source>
        <dbReference type="ARBA" id="ARBA00004574"/>
    </source>
</evidence>
<dbReference type="GO" id="GO:0000781">
    <property type="term" value="C:chromosome, telomeric region"/>
    <property type="evidence" value="ECO:0007669"/>
    <property type="project" value="UniProtKB-SubCell"/>
</dbReference>
<dbReference type="Gene3D" id="3.40.50.410">
    <property type="entry name" value="von Willebrand factor, type A domain"/>
    <property type="match status" value="1"/>
</dbReference>
<evidence type="ECO:0000256" key="11">
    <source>
        <dbReference type="ARBA" id="ARBA00023204"/>
    </source>
</evidence>
<reference evidence="15 16" key="1">
    <citation type="submission" date="2022-11" db="EMBL/GenBank/DDBJ databases">
        <title>Mucor velutinosus strain NIH1002 WGS.</title>
        <authorList>
            <person name="Subramanian P."/>
            <person name="Mullikin J.C."/>
            <person name="Segre J.A."/>
            <person name="Zelazny A.M."/>
        </authorList>
    </citation>
    <scope>NUCLEOTIDE SEQUENCE [LARGE SCALE GENOMIC DNA]</scope>
    <source>
        <strain evidence="15 16">NIH1002</strain>
    </source>
</reference>
<dbReference type="Gene3D" id="4.10.970.10">
    <property type="entry name" value="Ku70, bridge and pillars"/>
    <property type="match status" value="1"/>
</dbReference>
<evidence type="ECO:0000259" key="14">
    <source>
        <dbReference type="Pfam" id="PF03731"/>
    </source>
</evidence>
<dbReference type="GO" id="GO:0043564">
    <property type="term" value="C:Ku70:Ku80 complex"/>
    <property type="evidence" value="ECO:0007669"/>
    <property type="project" value="TreeGrafter"/>
</dbReference>
<feature type="domain" description="Ku70/Ku80 N-terminal alpha/beta" evidence="14">
    <location>
        <begin position="31"/>
        <end position="256"/>
    </location>
</feature>
<dbReference type="PANTHER" id="PTHR12604:SF2">
    <property type="entry name" value="X-RAY REPAIR CROSS-COMPLEMENTING PROTEIN 6"/>
    <property type="match status" value="1"/>
</dbReference>
<comment type="subcellular location">
    <subcellularLocation>
        <location evidence="2">Chromosome</location>
        <location evidence="2">Telomere</location>
    </subcellularLocation>
    <subcellularLocation>
        <location evidence="1">Nucleus</location>
    </subcellularLocation>
</comment>
<dbReference type="EMBL" id="JASEJX010000012">
    <property type="protein sequence ID" value="KAK4518757.1"/>
    <property type="molecule type" value="Genomic_DNA"/>
</dbReference>
<keyword evidence="9" id="KW-0238">DNA-binding</keyword>
<dbReference type="GO" id="GO:0016787">
    <property type="term" value="F:hydrolase activity"/>
    <property type="evidence" value="ECO:0007669"/>
    <property type="project" value="UniProtKB-KW"/>
</dbReference>
<dbReference type="InterPro" id="IPR016194">
    <property type="entry name" value="SPOC-like_C_dom_sf"/>
</dbReference>
<dbReference type="GO" id="GO:0000723">
    <property type="term" value="P:telomere maintenance"/>
    <property type="evidence" value="ECO:0007669"/>
    <property type="project" value="TreeGrafter"/>
</dbReference>